<dbReference type="GO" id="GO:0003677">
    <property type="term" value="F:DNA binding"/>
    <property type="evidence" value="ECO:0007669"/>
    <property type="project" value="InterPro"/>
</dbReference>
<protein>
    <submittedName>
        <fullName evidence="2">HNH endonuclease</fullName>
    </submittedName>
</protein>
<evidence type="ECO:0000259" key="1">
    <source>
        <dbReference type="Pfam" id="PF13392"/>
    </source>
</evidence>
<sequence length="422" mass="50154">MEIKLGGKKGGITIVSEDDFELVSKYKWYQNNSGYVIGKINRKNYLIHRFLLNPSDNEEIDHINHNILDNRRENLRIMTPQEHKKNQKMKKLDSSSKYFGVQYIKKIKKYEALVHHDGKKHIIGYSESEIKAAEMRDIYILQNKFNNLQLNFPEKKEIYETSNHVIECKQRSSKYIGVCKKSNGKFRAVIYVNKKSIEIGYSMNEKDCAIMYDDYIVKNNIPNKKLNFPENYNYNTKNIKTQYENLDENTIKLLIPNNQDKCIKIDKQDYDLIKYYTCSINKQGYIRVFIGNNHKCKLLHRIIMNVDSPNILIDHINGDTMDNTRKNLRLSDCKKNAQNKSKNKNKCTSQYIGINYEKKTNRWRGTIVLNYKVIYRKQDNDEISSARRRDLYILENLKDTHFKLNFEWTDTEIIEWKTKLNC</sequence>
<dbReference type="InterPro" id="IPR044925">
    <property type="entry name" value="His-Me_finger_sf"/>
</dbReference>
<keyword evidence="2" id="KW-0255">Endonuclease</keyword>
<dbReference type="InterPro" id="IPR003615">
    <property type="entry name" value="HNH_nuc"/>
</dbReference>
<evidence type="ECO:0000313" key="2">
    <source>
        <dbReference type="EMBL" id="QKF94198.1"/>
    </source>
</evidence>
<reference evidence="2 3" key="1">
    <citation type="submission" date="2020-04" db="EMBL/GenBank/DDBJ databases">
        <title>Advantages and limits of metagenomic assembly and binning of a giant virus.</title>
        <authorList>
            <person name="Schulz F."/>
            <person name="Andreani J."/>
            <person name="Francis R."/>
            <person name="Boudjemaa H."/>
            <person name="Bou Khalil J.Y."/>
            <person name="Lee J."/>
            <person name="La Scola B."/>
            <person name="Woyke T."/>
        </authorList>
    </citation>
    <scope>NUCLEOTIDE SEQUENCE [LARGE SCALE GENOMIC DNA]</scope>
    <source>
        <strain evidence="2 3">FV1/VV64</strain>
    </source>
</reference>
<keyword evidence="2" id="KW-0378">Hydrolase</keyword>
<evidence type="ECO:0000313" key="3">
    <source>
        <dbReference type="Proteomes" id="UP001162001"/>
    </source>
</evidence>
<dbReference type="InterPro" id="IPR036955">
    <property type="entry name" value="AP2/ERF_dom_sf"/>
</dbReference>
<proteinExistence type="predicted"/>
<dbReference type="Gene3D" id="3.90.75.20">
    <property type="match status" value="2"/>
</dbReference>
<dbReference type="SUPFAM" id="SSF54171">
    <property type="entry name" value="DNA-binding domain"/>
    <property type="match status" value="1"/>
</dbReference>
<dbReference type="GO" id="GO:0003700">
    <property type="term" value="F:DNA-binding transcription factor activity"/>
    <property type="evidence" value="ECO:0007669"/>
    <property type="project" value="InterPro"/>
</dbReference>
<dbReference type="Pfam" id="PF13392">
    <property type="entry name" value="HNH_3"/>
    <property type="match status" value="1"/>
</dbReference>
<feature type="domain" description="HNH nuclease" evidence="1">
    <location>
        <begin position="54"/>
        <end position="84"/>
    </location>
</feature>
<dbReference type="Proteomes" id="UP001162001">
    <property type="component" value="Segment"/>
</dbReference>
<dbReference type="EMBL" id="MT418680">
    <property type="protein sequence ID" value="QKF94198.1"/>
    <property type="molecule type" value="Genomic_DNA"/>
</dbReference>
<dbReference type="InterPro" id="IPR016177">
    <property type="entry name" value="DNA-bd_dom_sf"/>
</dbReference>
<gene>
    <name evidence="2" type="ORF">Fadolivirus_1_740</name>
</gene>
<accession>A0A7D3R232</accession>
<dbReference type="SUPFAM" id="SSF54060">
    <property type="entry name" value="His-Me finger endonucleases"/>
    <property type="match status" value="2"/>
</dbReference>
<organism evidence="2 3">
    <name type="scientific">Fadolivirus FV1/VV64</name>
    <dbReference type="NCBI Taxonomy" id="3070911"/>
    <lineage>
        <taxon>Viruses</taxon>
        <taxon>Varidnaviria</taxon>
        <taxon>Bamfordvirae</taxon>
        <taxon>Nucleocytoviricota</taxon>
        <taxon>Megaviricetes</taxon>
        <taxon>Imitervirales</taxon>
        <taxon>Mimiviridae</taxon>
        <taxon>Klosneuvirinae</taxon>
        <taxon>Fadolivirus</taxon>
        <taxon>Fadolivirus algeromassiliense</taxon>
    </lineage>
</organism>
<keyword evidence="2" id="KW-0540">Nuclease</keyword>
<name>A0A7D3R232_9VIRU</name>
<dbReference type="GO" id="GO:0004519">
    <property type="term" value="F:endonuclease activity"/>
    <property type="evidence" value="ECO:0007669"/>
    <property type="project" value="UniProtKB-KW"/>
</dbReference>
<keyword evidence="3" id="KW-1185">Reference proteome</keyword>
<dbReference type="Gene3D" id="3.30.730.10">
    <property type="entry name" value="AP2/ERF domain"/>
    <property type="match status" value="1"/>
</dbReference>